<evidence type="ECO:0000313" key="3">
    <source>
        <dbReference type="EMBL" id="KAF8822550.1"/>
    </source>
</evidence>
<organism evidence="3 4">
    <name type="scientific">Cardiosporidium cionae</name>
    <dbReference type="NCBI Taxonomy" id="476202"/>
    <lineage>
        <taxon>Eukaryota</taxon>
        <taxon>Sar</taxon>
        <taxon>Alveolata</taxon>
        <taxon>Apicomplexa</taxon>
        <taxon>Aconoidasida</taxon>
        <taxon>Nephromycida</taxon>
        <taxon>Cardiosporidium</taxon>
    </lineage>
</organism>
<keyword evidence="4" id="KW-1185">Reference proteome</keyword>
<accession>A0ABQ7JFW9</accession>
<dbReference type="Pfam" id="PF23634">
    <property type="entry name" value="PH_CERLI1"/>
    <property type="match status" value="1"/>
</dbReference>
<sequence>GNNNAQMIGVDLKLLAGCTAIGCCAIGGYTAYKNRRKFPHPSEIEVIGKAYLLCGCHNHEKFDILAEIHEIQQAPLSSKCLVEVVCGRFDAQTQPAKEKNGKCDVHERLSLHVRQCDNSLQIITYKNGILSNELLGMINLNVVQDLIQQGFPKRRWYTLSKEGRSTLRIQVSFHKLDTDNIALGEIPMSPLVQQALLHAQYEAESEGKKIDIDIEEMGELEQLRFFSKVLEGPLQKMKFFGNRWENLYFKAVERSDGNWQWQYWNSKQSCQDGGDCLGALAFLAISLVLPDKYDRACFYVKYHDATGAHDIFLKRVDRDRNIWSEGLYEFIEKLRAFLDSRDKNKIVSYLKKRAAADSMNETTRSHSENEYHAKGRNRIRSLRKSIIKHGSERERELPTLPVTKSSEQRRSVADIADRMADGLMYVIADSN</sequence>
<comment type="caution">
    <text evidence="3">The sequence shown here is derived from an EMBL/GenBank/DDBJ whole genome shotgun (WGS) entry which is preliminary data.</text>
</comment>
<keyword evidence="1" id="KW-1133">Transmembrane helix</keyword>
<feature type="non-terminal residue" evidence="3">
    <location>
        <position position="1"/>
    </location>
</feature>
<dbReference type="Proteomes" id="UP000823046">
    <property type="component" value="Unassembled WGS sequence"/>
</dbReference>
<proteinExistence type="predicted"/>
<reference evidence="3 4" key="1">
    <citation type="journal article" date="2020" name="bioRxiv">
        <title>Metabolic contributions of an alphaproteobacterial endosymbiont in the apicomplexan Cardiosporidium cionae.</title>
        <authorList>
            <person name="Hunter E.S."/>
            <person name="Paight C.J."/>
            <person name="Lane C.E."/>
        </authorList>
    </citation>
    <scope>NUCLEOTIDE SEQUENCE [LARGE SCALE GENOMIC DNA]</scope>
    <source>
        <strain evidence="3">ESH_2018</strain>
    </source>
</reference>
<name>A0ABQ7JFW9_9APIC</name>
<feature type="domain" description="CERLI1-like PH" evidence="2">
    <location>
        <begin position="231"/>
        <end position="339"/>
    </location>
</feature>
<dbReference type="InterPro" id="IPR056293">
    <property type="entry name" value="PH_CERLI1"/>
</dbReference>
<evidence type="ECO:0000256" key="1">
    <source>
        <dbReference type="SAM" id="Phobius"/>
    </source>
</evidence>
<keyword evidence="1" id="KW-0812">Transmembrane</keyword>
<evidence type="ECO:0000313" key="4">
    <source>
        <dbReference type="Proteomes" id="UP000823046"/>
    </source>
</evidence>
<keyword evidence="1" id="KW-0472">Membrane</keyword>
<feature type="transmembrane region" description="Helical" evidence="1">
    <location>
        <begin position="12"/>
        <end position="32"/>
    </location>
</feature>
<dbReference type="EMBL" id="JADAQX010000043">
    <property type="protein sequence ID" value="KAF8822550.1"/>
    <property type="molecule type" value="Genomic_DNA"/>
</dbReference>
<protein>
    <recommendedName>
        <fullName evidence="2">CERLI1-like PH domain-containing protein</fullName>
    </recommendedName>
</protein>
<gene>
    <name evidence="3" type="ORF">IE077_003510</name>
</gene>
<evidence type="ECO:0000259" key="2">
    <source>
        <dbReference type="Pfam" id="PF23634"/>
    </source>
</evidence>